<protein>
    <submittedName>
        <fullName evidence="1">Uncharacterized protein</fullName>
    </submittedName>
</protein>
<reference evidence="1 2" key="1">
    <citation type="submission" date="2014-02" db="EMBL/GenBank/DDBJ databases">
        <title>The genome sequence of Colletotrichum salicis CBS 607.94.</title>
        <authorList>
            <person name="Baroncelli R."/>
            <person name="Thon M.R."/>
        </authorList>
    </citation>
    <scope>NUCLEOTIDE SEQUENCE [LARGE SCALE GENOMIC DNA]</scope>
    <source>
        <strain evidence="1 2">CBS 607.94</strain>
    </source>
</reference>
<evidence type="ECO:0000313" key="1">
    <source>
        <dbReference type="EMBL" id="KXH48281.1"/>
    </source>
</evidence>
<accession>A0A135TJF4</accession>
<comment type="caution">
    <text evidence="1">The sequence shown here is derived from an EMBL/GenBank/DDBJ whole genome shotgun (WGS) entry which is preliminary data.</text>
</comment>
<gene>
    <name evidence="1" type="ORF">CSAL01_05646</name>
</gene>
<sequence length="120" mass="13090">MYGNKKEQADVGESLGLGLAVCEPPSGLARWNGQNDNAEGFLSVPTIIKWCTESREGWSSVVKEVAFGENSGLSQLPYREEPGSIISVSSMHVGSMFDVPSEAFARRLQELGCHPMLWSK</sequence>
<name>A0A135TJF4_9PEZI</name>
<organism evidence="1 2">
    <name type="scientific">Colletotrichum salicis</name>
    <dbReference type="NCBI Taxonomy" id="1209931"/>
    <lineage>
        <taxon>Eukaryota</taxon>
        <taxon>Fungi</taxon>
        <taxon>Dikarya</taxon>
        <taxon>Ascomycota</taxon>
        <taxon>Pezizomycotina</taxon>
        <taxon>Sordariomycetes</taxon>
        <taxon>Hypocreomycetidae</taxon>
        <taxon>Glomerellales</taxon>
        <taxon>Glomerellaceae</taxon>
        <taxon>Colletotrichum</taxon>
        <taxon>Colletotrichum acutatum species complex</taxon>
    </lineage>
</organism>
<dbReference type="EMBL" id="JFFI01001952">
    <property type="protein sequence ID" value="KXH48281.1"/>
    <property type="molecule type" value="Genomic_DNA"/>
</dbReference>
<keyword evidence="2" id="KW-1185">Reference proteome</keyword>
<proteinExistence type="predicted"/>
<evidence type="ECO:0000313" key="2">
    <source>
        <dbReference type="Proteomes" id="UP000070121"/>
    </source>
</evidence>
<dbReference type="AlphaFoldDB" id="A0A135TJF4"/>
<dbReference type="Proteomes" id="UP000070121">
    <property type="component" value="Unassembled WGS sequence"/>
</dbReference>